<dbReference type="GO" id="GO:0140359">
    <property type="term" value="F:ABC-type transporter activity"/>
    <property type="evidence" value="ECO:0007669"/>
    <property type="project" value="InterPro"/>
</dbReference>
<protein>
    <submittedName>
        <fullName evidence="8">ABC transporter permease</fullName>
    </submittedName>
</protein>
<dbReference type="PANTHER" id="PTHR30294">
    <property type="entry name" value="MEMBRANE COMPONENT OF ABC TRANSPORTER YHHJ-RELATED"/>
    <property type="match status" value="1"/>
</dbReference>
<keyword evidence="5 6" id="KW-0472">Membrane</keyword>
<evidence type="ECO:0000313" key="8">
    <source>
        <dbReference type="EMBL" id="ASR49203.1"/>
    </source>
</evidence>
<feature type="transmembrane region" description="Helical" evidence="6">
    <location>
        <begin position="21"/>
        <end position="42"/>
    </location>
</feature>
<evidence type="ECO:0000256" key="5">
    <source>
        <dbReference type="ARBA" id="ARBA00023136"/>
    </source>
</evidence>
<feature type="transmembrane region" description="Helical" evidence="6">
    <location>
        <begin position="340"/>
        <end position="359"/>
    </location>
</feature>
<gene>
    <name evidence="8" type="ORF">B4V02_22130</name>
</gene>
<feature type="transmembrane region" description="Helical" evidence="6">
    <location>
        <begin position="365"/>
        <end position="383"/>
    </location>
</feature>
<evidence type="ECO:0000313" key="9">
    <source>
        <dbReference type="Proteomes" id="UP000214666"/>
    </source>
</evidence>
<feature type="transmembrane region" description="Helical" evidence="6">
    <location>
        <begin position="395"/>
        <end position="414"/>
    </location>
</feature>
<evidence type="ECO:0000256" key="3">
    <source>
        <dbReference type="ARBA" id="ARBA00022692"/>
    </source>
</evidence>
<dbReference type="PANTHER" id="PTHR30294:SF29">
    <property type="entry name" value="MULTIDRUG ABC TRANSPORTER PERMEASE YBHS-RELATED"/>
    <property type="match status" value="1"/>
</dbReference>
<comment type="subcellular location">
    <subcellularLocation>
        <location evidence="1">Cell membrane</location>
        <topology evidence="1">Multi-pass membrane protein</topology>
    </subcellularLocation>
</comment>
<evidence type="ECO:0000256" key="2">
    <source>
        <dbReference type="ARBA" id="ARBA00022475"/>
    </source>
</evidence>
<feature type="transmembrane region" description="Helical" evidence="6">
    <location>
        <begin position="304"/>
        <end position="328"/>
    </location>
</feature>
<sequence>MNRLGTVIGFTFRQKAKTKSFIITTLVLALLITLGMNLPYLISLFKGEGAGAAGGFGKTAAEQHRLALIAGSRTEVADQLEKFTKEQSNPAATWVRYENTEAPAMQQALKNGKLQGYVEFKEPVAKGATFPQVEYVSVQKEPSPAVITLLQTGLQAAKVQAIIGGNVLTSDQVREISTPVVVDSRKVDSPSETGGAAETKDKATSMINYGLVYILMILFFTSSMMTGNMIASEVTSEKSSRIMEILITSVSPLTQMFGKIIGIFLVGLLQIAVFAAVVCANLMLPHNGAILSSAGLDLSQLNTAVLSYGLIFYILGYFLYAVLFAAVGSIVSRTEELGQAIMPITVLSLAAFYIGIFNIAAPDTMFVKVAGYIPFFSPTVMLLRIGLERASLLEIWLSLAILVASILFFGWLAAKIYRTGVLMYGKRPTFKELRKAMKAYKI</sequence>
<evidence type="ECO:0000256" key="1">
    <source>
        <dbReference type="ARBA" id="ARBA00004651"/>
    </source>
</evidence>
<feature type="transmembrane region" description="Helical" evidence="6">
    <location>
        <begin position="210"/>
        <end position="231"/>
    </location>
</feature>
<dbReference type="STRING" id="172713.GCA_001705305_00417"/>
<dbReference type="OrthoDB" id="9768837at2"/>
<evidence type="ECO:0000259" key="7">
    <source>
        <dbReference type="Pfam" id="PF12698"/>
    </source>
</evidence>
<dbReference type="InterPro" id="IPR013525">
    <property type="entry name" value="ABC2_TM"/>
</dbReference>
<feature type="transmembrane region" description="Helical" evidence="6">
    <location>
        <begin position="260"/>
        <end position="284"/>
    </location>
</feature>
<accession>A0A222WTZ9</accession>
<proteinExistence type="predicted"/>
<evidence type="ECO:0000256" key="4">
    <source>
        <dbReference type="ARBA" id="ARBA00022989"/>
    </source>
</evidence>
<keyword evidence="2" id="KW-1003">Cell membrane</keyword>
<dbReference type="InterPro" id="IPR051449">
    <property type="entry name" value="ABC-2_transporter_component"/>
</dbReference>
<keyword evidence="4 6" id="KW-1133">Transmembrane helix</keyword>
<dbReference type="AlphaFoldDB" id="A0A222WTZ9"/>
<name>A0A222WTZ9_9BACL</name>
<dbReference type="RefSeq" id="WP_094156432.1">
    <property type="nucleotide sequence ID" value="NZ_CP020028.1"/>
</dbReference>
<dbReference type="Pfam" id="PF12698">
    <property type="entry name" value="ABC2_membrane_3"/>
    <property type="match status" value="1"/>
</dbReference>
<feature type="domain" description="ABC-2 type transporter transmembrane" evidence="7">
    <location>
        <begin position="19"/>
        <end position="414"/>
    </location>
</feature>
<keyword evidence="3 6" id="KW-0812">Transmembrane</keyword>
<keyword evidence="9" id="KW-1185">Reference proteome</keyword>
<dbReference type="GO" id="GO:0005886">
    <property type="term" value="C:plasma membrane"/>
    <property type="evidence" value="ECO:0007669"/>
    <property type="project" value="UniProtKB-SubCell"/>
</dbReference>
<evidence type="ECO:0000256" key="6">
    <source>
        <dbReference type="SAM" id="Phobius"/>
    </source>
</evidence>
<reference evidence="8 9" key="1">
    <citation type="submission" date="2017-03" db="EMBL/GenBank/DDBJ databases">
        <title>Complete genome sequence of Paenibacillus Kribbensis producing bioflocculants.</title>
        <authorList>
            <person name="Lee H.-G."/>
            <person name="Oh H.-M."/>
        </authorList>
    </citation>
    <scope>NUCLEOTIDE SEQUENCE [LARGE SCALE GENOMIC DNA]</scope>
    <source>
        <strain evidence="8 9">AM49</strain>
    </source>
</reference>
<dbReference type="EMBL" id="CP020028">
    <property type="protein sequence ID" value="ASR49203.1"/>
    <property type="molecule type" value="Genomic_DNA"/>
</dbReference>
<organism evidence="8 9">
    <name type="scientific">Paenibacillus kribbensis</name>
    <dbReference type="NCBI Taxonomy" id="172713"/>
    <lineage>
        <taxon>Bacteria</taxon>
        <taxon>Bacillati</taxon>
        <taxon>Bacillota</taxon>
        <taxon>Bacilli</taxon>
        <taxon>Bacillales</taxon>
        <taxon>Paenibacillaceae</taxon>
        <taxon>Paenibacillus</taxon>
    </lineage>
</organism>
<dbReference type="Proteomes" id="UP000214666">
    <property type="component" value="Chromosome"/>
</dbReference>
<dbReference type="KEGG" id="pkb:B4V02_22130"/>